<dbReference type="Gene3D" id="1.10.287.950">
    <property type="entry name" value="Methyl-accepting chemotaxis protein"/>
    <property type="match status" value="1"/>
</dbReference>
<evidence type="ECO:0000256" key="2">
    <source>
        <dbReference type="ARBA" id="ARBA00022475"/>
    </source>
</evidence>
<dbReference type="Gene3D" id="3.30.450.20">
    <property type="entry name" value="PAS domain"/>
    <property type="match status" value="1"/>
</dbReference>
<evidence type="ECO:0000313" key="14">
    <source>
        <dbReference type="EMBL" id="QEL10342.1"/>
    </source>
</evidence>
<feature type="region of interest" description="Disordered" evidence="10">
    <location>
        <begin position="19"/>
        <end position="42"/>
    </location>
</feature>
<keyword evidence="4 11" id="KW-0812">Transmembrane</keyword>
<dbReference type="InterPro" id="IPR003660">
    <property type="entry name" value="HAMP_dom"/>
</dbReference>
<dbReference type="RefSeq" id="WP_149054369.1">
    <property type="nucleotide sequence ID" value="NZ_CP043420.1"/>
</dbReference>
<keyword evidence="2" id="KW-1003">Cell membrane</keyword>
<evidence type="ECO:0000256" key="9">
    <source>
        <dbReference type="PROSITE-ProRule" id="PRU00284"/>
    </source>
</evidence>
<dbReference type="EMBL" id="CP043420">
    <property type="protein sequence ID" value="QEL10342.1"/>
    <property type="molecule type" value="Genomic_DNA"/>
</dbReference>
<dbReference type="GO" id="GO:0004888">
    <property type="term" value="F:transmembrane signaling receptor activity"/>
    <property type="evidence" value="ECO:0007669"/>
    <property type="project" value="TreeGrafter"/>
</dbReference>
<name>A0A5C0ZV88_9GAMM</name>
<evidence type="ECO:0000256" key="4">
    <source>
        <dbReference type="ARBA" id="ARBA00022692"/>
    </source>
</evidence>
<dbReference type="InterPro" id="IPR051310">
    <property type="entry name" value="MCP_chemotaxis"/>
</dbReference>
<comment type="similarity">
    <text evidence="8">Belongs to the methyl-accepting chemotaxis (MCP) protein family.</text>
</comment>
<evidence type="ECO:0000259" key="12">
    <source>
        <dbReference type="PROSITE" id="PS50111"/>
    </source>
</evidence>
<keyword evidence="15" id="KW-1185">Reference proteome</keyword>
<dbReference type="GO" id="GO:0005886">
    <property type="term" value="C:plasma membrane"/>
    <property type="evidence" value="ECO:0007669"/>
    <property type="project" value="UniProtKB-SubCell"/>
</dbReference>
<evidence type="ECO:0000259" key="13">
    <source>
        <dbReference type="PROSITE" id="PS50885"/>
    </source>
</evidence>
<dbReference type="InterPro" id="IPR033480">
    <property type="entry name" value="sCache_2"/>
</dbReference>
<feature type="transmembrane region" description="Helical" evidence="11">
    <location>
        <begin position="48"/>
        <end position="68"/>
    </location>
</feature>
<evidence type="ECO:0000313" key="15">
    <source>
        <dbReference type="Proteomes" id="UP000322553"/>
    </source>
</evidence>
<feature type="domain" description="Methyl-accepting transducer" evidence="12">
    <location>
        <begin position="303"/>
        <end position="532"/>
    </location>
</feature>
<dbReference type="CDD" id="cd11386">
    <property type="entry name" value="MCP_signal"/>
    <property type="match status" value="1"/>
</dbReference>
<keyword evidence="7 9" id="KW-0807">Transducer</keyword>
<dbReference type="Proteomes" id="UP000322553">
    <property type="component" value="Chromosome"/>
</dbReference>
<dbReference type="GO" id="GO:0007165">
    <property type="term" value="P:signal transduction"/>
    <property type="evidence" value="ECO:0007669"/>
    <property type="project" value="UniProtKB-KW"/>
</dbReference>
<dbReference type="PANTHER" id="PTHR43531:SF14">
    <property type="entry name" value="METHYL-ACCEPTING CHEMOTAXIS PROTEIN I-RELATED"/>
    <property type="match status" value="1"/>
</dbReference>
<dbReference type="InterPro" id="IPR004089">
    <property type="entry name" value="MCPsignal_dom"/>
</dbReference>
<evidence type="ECO:0000256" key="10">
    <source>
        <dbReference type="SAM" id="MobiDB-lite"/>
    </source>
</evidence>
<dbReference type="SMART" id="SM01049">
    <property type="entry name" value="Cache_2"/>
    <property type="match status" value="1"/>
</dbReference>
<keyword evidence="3" id="KW-0488">Methylation</keyword>
<comment type="subcellular location">
    <subcellularLocation>
        <location evidence="1">Cell membrane</location>
        <topology evidence="1">Multi-pass membrane protein</topology>
    </subcellularLocation>
</comment>
<evidence type="ECO:0000256" key="11">
    <source>
        <dbReference type="SAM" id="Phobius"/>
    </source>
</evidence>
<evidence type="ECO:0000256" key="5">
    <source>
        <dbReference type="ARBA" id="ARBA00022989"/>
    </source>
</evidence>
<evidence type="ECO:0000256" key="1">
    <source>
        <dbReference type="ARBA" id="ARBA00004651"/>
    </source>
</evidence>
<dbReference type="KEGG" id="kuy:FY550_03760"/>
<reference evidence="14 15" key="1">
    <citation type="submission" date="2019-08" db="EMBL/GenBank/DDBJ databases">
        <title>Complete genome sequence of Kushneria sp. YCWA18, a halophilic phosphate-solubilizing bacterium isolated from Daqiao saltern in China.</title>
        <authorList>
            <person name="Du G.-X."/>
            <person name="Qu L.-Y."/>
        </authorList>
    </citation>
    <scope>NUCLEOTIDE SEQUENCE [LARGE SCALE GENOMIC DNA]</scope>
    <source>
        <strain evidence="14 15">YCWA18</strain>
    </source>
</reference>
<dbReference type="PROSITE" id="PS50885">
    <property type="entry name" value="HAMP"/>
    <property type="match status" value="1"/>
</dbReference>
<protein>
    <submittedName>
        <fullName evidence="14">Uncharacterized protein</fullName>
    </submittedName>
</protein>
<feature type="domain" description="HAMP" evidence="13">
    <location>
        <begin position="255"/>
        <end position="298"/>
    </location>
</feature>
<dbReference type="GO" id="GO:0006935">
    <property type="term" value="P:chemotaxis"/>
    <property type="evidence" value="ECO:0007669"/>
    <property type="project" value="TreeGrafter"/>
</dbReference>
<evidence type="ECO:0000256" key="7">
    <source>
        <dbReference type="ARBA" id="ARBA00023224"/>
    </source>
</evidence>
<dbReference type="PROSITE" id="PS50111">
    <property type="entry name" value="CHEMOTAXIS_TRANSDUC_2"/>
    <property type="match status" value="1"/>
</dbReference>
<dbReference type="FunFam" id="1.10.287.950:FF:000001">
    <property type="entry name" value="Methyl-accepting chemotaxis sensory transducer"/>
    <property type="match status" value="1"/>
</dbReference>
<sequence>MANEAGWVDQETVAPAESARARGWWRRQHRAGERGGRGSGGRTLKSKLGMTLALTWLAMIVIVFSMAWQSRTNMFEDRKQALTSIVQLAQGILETWHQRAEQGEVSSEEAKQKAYGLIQQLRFGPDDDSYVFAFSGEGRILSHPRRDIGSDVSDKSSYMSMLREAKAHGAGFVTYKGHLEKGSDKVATKVSRVSYYAPWDVVLATGVYFNDVDEIFYAHLVKYGLILLLVGGLVSLVFLLIMRNIYRDLGGEPAEARTVVARITEGDLSQSVAVKADDAGSLMYAIERMRVELSDTIAVIRRSSESIDVGAREIAAGNTDLSSRTEQQAASLEETAASMEELTATVRQNADNAGQASRLSHSTTESVQQGQEVITRVVSTMGEIRESSGKIADIITLIDGIAFQTNLLALNAAVEAARAGEQGRGFAVVAGEVRQLASRSAEAARDIKGLIERSVSQVSTGTELVDEANRSMGEIQTSAQRVSDLMSEISAASREQTAGIEQVNDAVTQMDQVTQQNAALVEEAAAASGSLESQAGELHRSVARFRIAEDA</sequence>
<dbReference type="AlphaFoldDB" id="A0A5C0ZV88"/>
<proteinExistence type="inferred from homology"/>
<keyword evidence="6 11" id="KW-0472">Membrane</keyword>
<evidence type="ECO:0000256" key="8">
    <source>
        <dbReference type="ARBA" id="ARBA00029447"/>
    </source>
</evidence>
<dbReference type="Pfam" id="PF00015">
    <property type="entry name" value="MCPsignal"/>
    <property type="match status" value="1"/>
</dbReference>
<dbReference type="PANTHER" id="PTHR43531">
    <property type="entry name" value="PROTEIN ICFG"/>
    <property type="match status" value="1"/>
</dbReference>
<accession>A0A5C0ZV88</accession>
<feature type="transmembrane region" description="Helical" evidence="11">
    <location>
        <begin position="221"/>
        <end position="241"/>
    </location>
</feature>
<evidence type="ECO:0000256" key="3">
    <source>
        <dbReference type="ARBA" id="ARBA00022481"/>
    </source>
</evidence>
<dbReference type="Pfam" id="PF17200">
    <property type="entry name" value="sCache_2"/>
    <property type="match status" value="1"/>
</dbReference>
<dbReference type="SUPFAM" id="SSF58104">
    <property type="entry name" value="Methyl-accepting chemotaxis protein (MCP) signaling domain"/>
    <property type="match status" value="1"/>
</dbReference>
<dbReference type="SMART" id="SM00283">
    <property type="entry name" value="MA"/>
    <property type="match status" value="1"/>
</dbReference>
<organism evidence="14 15">
    <name type="scientific">Kushneria phosphatilytica</name>
    <dbReference type="NCBI Taxonomy" id="657387"/>
    <lineage>
        <taxon>Bacteria</taxon>
        <taxon>Pseudomonadati</taxon>
        <taxon>Pseudomonadota</taxon>
        <taxon>Gammaproteobacteria</taxon>
        <taxon>Oceanospirillales</taxon>
        <taxon>Halomonadaceae</taxon>
        <taxon>Kushneria</taxon>
    </lineage>
</organism>
<gene>
    <name evidence="14" type="ORF">FY550_03760</name>
</gene>
<keyword evidence="5 11" id="KW-1133">Transmembrane helix</keyword>
<evidence type="ECO:0000256" key="6">
    <source>
        <dbReference type="ARBA" id="ARBA00023136"/>
    </source>
</evidence>